<gene>
    <name evidence="3" type="ORF">EDC64_112132</name>
</gene>
<dbReference type="InterPro" id="IPR036249">
    <property type="entry name" value="Thioredoxin-like_sf"/>
</dbReference>
<dbReference type="Pfam" id="PF00578">
    <property type="entry name" value="AhpC-TSA"/>
    <property type="match status" value="1"/>
</dbReference>
<dbReference type="InterPro" id="IPR017937">
    <property type="entry name" value="Thioredoxin_CS"/>
</dbReference>
<dbReference type="SUPFAM" id="SSF52833">
    <property type="entry name" value="Thioredoxin-like"/>
    <property type="match status" value="1"/>
</dbReference>
<evidence type="ECO:0000313" key="3">
    <source>
        <dbReference type="EMBL" id="TCT02695.1"/>
    </source>
</evidence>
<dbReference type="PROSITE" id="PS00194">
    <property type="entry name" value="THIOREDOXIN_1"/>
    <property type="match status" value="1"/>
</dbReference>
<dbReference type="InterPro" id="IPR050553">
    <property type="entry name" value="Thioredoxin_ResA/DsbE_sf"/>
</dbReference>
<dbReference type="PROSITE" id="PS51352">
    <property type="entry name" value="THIOREDOXIN_2"/>
    <property type="match status" value="1"/>
</dbReference>
<accession>A0A4R3LVI4</accession>
<dbReference type="PANTHER" id="PTHR42852:SF13">
    <property type="entry name" value="PROTEIN DIPZ"/>
    <property type="match status" value="1"/>
</dbReference>
<keyword evidence="4" id="KW-1185">Reference proteome</keyword>
<dbReference type="Gene3D" id="3.40.30.10">
    <property type="entry name" value="Glutaredoxin"/>
    <property type="match status" value="1"/>
</dbReference>
<evidence type="ECO:0000256" key="1">
    <source>
        <dbReference type="ARBA" id="ARBA00023284"/>
    </source>
</evidence>
<dbReference type="InterPro" id="IPR013766">
    <property type="entry name" value="Thioredoxin_domain"/>
</dbReference>
<evidence type="ECO:0000313" key="4">
    <source>
        <dbReference type="Proteomes" id="UP000294664"/>
    </source>
</evidence>
<dbReference type="Proteomes" id="UP000294664">
    <property type="component" value="Unassembled WGS sequence"/>
</dbReference>
<keyword evidence="1" id="KW-0676">Redox-active center</keyword>
<dbReference type="InterPro" id="IPR000866">
    <property type="entry name" value="AhpC/TSA"/>
</dbReference>
<sequence>MPPLLLERLAPRASDPPVQMGLPEATEGVTVVHFFATWCEPCRDELPSLSTLARQRSGLTVSVVLVAVAEVDTRVRPFFETIMPPGPILMDRDRAAARAWGVSALPSSFVFVGDAPRLFAEGEVVWGDPAVGASLLALTEPAARPDRLRK</sequence>
<protein>
    <submittedName>
        <fullName evidence="3">Thiol-disulfide isomerase/thioredoxin</fullName>
    </submittedName>
</protein>
<comment type="caution">
    <text evidence="3">The sequence shown here is derived from an EMBL/GenBank/DDBJ whole genome shotgun (WGS) entry which is preliminary data.</text>
</comment>
<name>A0A4R3LVI4_9HYPH</name>
<keyword evidence="3" id="KW-0413">Isomerase</keyword>
<dbReference type="CDD" id="cd02966">
    <property type="entry name" value="TlpA_like_family"/>
    <property type="match status" value="1"/>
</dbReference>
<dbReference type="GO" id="GO:0016209">
    <property type="term" value="F:antioxidant activity"/>
    <property type="evidence" value="ECO:0007669"/>
    <property type="project" value="InterPro"/>
</dbReference>
<dbReference type="PANTHER" id="PTHR42852">
    <property type="entry name" value="THIOL:DISULFIDE INTERCHANGE PROTEIN DSBE"/>
    <property type="match status" value="1"/>
</dbReference>
<organism evidence="3 4">
    <name type="scientific">Aquabacter spiritensis</name>
    <dbReference type="NCBI Taxonomy" id="933073"/>
    <lineage>
        <taxon>Bacteria</taxon>
        <taxon>Pseudomonadati</taxon>
        <taxon>Pseudomonadota</taxon>
        <taxon>Alphaproteobacteria</taxon>
        <taxon>Hyphomicrobiales</taxon>
        <taxon>Xanthobacteraceae</taxon>
        <taxon>Aquabacter</taxon>
    </lineage>
</organism>
<proteinExistence type="predicted"/>
<dbReference type="EMBL" id="SMAI01000012">
    <property type="protein sequence ID" value="TCT02695.1"/>
    <property type="molecule type" value="Genomic_DNA"/>
</dbReference>
<dbReference type="GO" id="GO:0016853">
    <property type="term" value="F:isomerase activity"/>
    <property type="evidence" value="ECO:0007669"/>
    <property type="project" value="UniProtKB-KW"/>
</dbReference>
<dbReference type="AlphaFoldDB" id="A0A4R3LVI4"/>
<reference evidence="3 4" key="1">
    <citation type="submission" date="2019-03" db="EMBL/GenBank/DDBJ databases">
        <title>Genomic Encyclopedia of Type Strains, Phase IV (KMG-IV): sequencing the most valuable type-strain genomes for metagenomic binning, comparative biology and taxonomic classification.</title>
        <authorList>
            <person name="Goeker M."/>
        </authorList>
    </citation>
    <scope>NUCLEOTIDE SEQUENCE [LARGE SCALE GENOMIC DNA]</scope>
    <source>
        <strain evidence="3 4">DSM 9035</strain>
    </source>
</reference>
<dbReference type="GO" id="GO:0015036">
    <property type="term" value="F:disulfide oxidoreductase activity"/>
    <property type="evidence" value="ECO:0007669"/>
    <property type="project" value="UniProtKB-ARBA"/>
</dbReference>
<evidence type="ECO:0000259" key="2">
    <source>
        <dbReference type="PROSITE" id="PS51352"/>
    </source>
</evidence>
<feature type="domain" description="Thioredoxin" evidence="2">
    <location>
        <begin position="4"/>
        <end position="150"/>
    </location>
</feature>